<protein>
    <recommendedName>
        <fullName evidence="2">DUF58 domain-containing protein</fullName>
    </recommendedName>
</protein>
<dbReference type="AlphaFoldDB" id="A0A0S4KRB4"/>
<accession>A0A0S4KRB4</accession>
<keyword evidence="4" id="KW-1185">Reference proteome</keyword>
<feature type="transmembrane region" description="Helical" evidence="1">
    <location>
        <begin position="32"/>
        <end position="51"/>
    </location>
</feature>
<dbReference type="KEGG" id="nio:NITINOP_0881"/>
<dbReference type="InterPro" id="IPR002881">
    <property type="entry name" value="DUF58"/>
</dbReference>
<sequence length="385" mass="42043">MGMPLVVKKDGNVSGRSRSILRRLALRRSTRVTSEGALFLFLALAVGVAAVNTGNNLFYLLLSMMLSGVLVSGVAARSCLNRLEIRRHVPDLLFVNEPATAALVIKNGKRRWSSYALRLCDVTADGHGLDRGLAVHHLPPGAGRLLSYPLVPSKRGSLKLDEVSVSTSFPFGLFYKTACYSIPATVPVSPAIKPLPNGLLRELSGPGQERTVHRKGYGSDLYNLRLYQPGDDSRTIHWLTTARTSKLIVRETEAESHRRATIYLSLLAPDSHDAVFEEAVSLTASLLHHLTGLGYWLRLMVGSCCSSFGHGDAHLVELLRALAFCERRAPGEETLVFTDHSRSPDEWGRGAMIVVRSWRQAPVPITSDEISLIDMETMGGGGHVS</sequence>
<proteinExistence type="predicted"/>
<evidence type="ECO:0000313" key="3">
    <source>
        <dbReference type="EMBL" id="CUQ65856.1"/>
    </source>
</evidence>
<organism evidence="3 4">
    <name type="scientific">Candidatus Nitrospira inopinata</name>
    <dbReference type="NCBI Taxonomy" id="1715989"/>
    <lineage>
        <taxon>Bacteria</taxon>
        <taxon>Pseudomonadati</taxon>
        <taxon>Nitrospirota</taxon>
        <taxon>Nitrospiria</taxon>
        <taxon>Nitrospirales</taxon>
        <taxon>Nitrospiraceae</taxon>
        <taxon>Nitrospira</taxon>
    </lineage>
</organism>
<keyword evidence="1" id="KW-0812">Transmembrane</keyword>
<reference evidence="4" key="1">
    <citation type="submission" date="2015-09" db="EMBL/GenBank/DDBJ databases">
        <authorList>
            <person name="Daims H."/>
        </authorList>
    </citation>
    <scope>NUCLEOTIDE SEQUENCE [LARGE SCALE GENOMIC DNA]</scope>
</reference>
<dbReference type="Pfam" id="PF01882">
    <property type="entry name" value="DUF58"/>
    <property type="match status" value="1"/>
</dbReference>
<gene>
    <name evidence="3" type="ORF">NITINOP_0881</name>
</gene>
<dbReference type="PANTHER" id="PTHR34351">
    <property type="entry name" value="SLR1927 PROTEIN-RELATED"/>
    <property type="match status" value="1"/>
</dbReference>
<evidence type="ECO:0000259" key="2">
    <source>
        <dbReference type="Pfam" id="PF01882"/>
    </source>
</evidence>
<name>A0A0S4KRB4_9BACT</name>
<feature type="domain" description="DUF58" evidence="2">
    <location>
        <begin position="224"/>
        <end position="328"/>
    </location>
</feature>
<dbReference type="PANTHER" id="PTHR34351:SF1">
    <property type="entry name" value="SLR1927 PROTEIN"/>
    <property type="match status" value="1"/>
</dbReference>
<keyword evidence="1" id="KW-0472">Membrane</keyword>
<evidence type="ECO:0000313" key="4">
    <source>
        <dbReference type="Proteomes" id="UP000066284"/>
    </source>
</evidence>
<dbReference type="Proteomes" id="UP000066284">
    <property type="component" value="Chromosome 1"/>
</dbReference>
<keyword evidence="1" id="KW-1133">Transmembrane helix</keyword>
<evidence type="ECO:0000256" key="1">
    <source>
        <dbReference type="SAM" id="Phobius"/>
    </source>
</evidence>
<dbReference type="EMBL" id="LN885086">
    <property type="protein sequence ID" value="CUQ65856.1"/>
    <property type="molecule type" value="Genomic_DNA"/>
</dbReference>
<dbReference type="STRING" id="1715989.NITINOP_0881"/>